<dbReference type="InterPro" id="IPR011006">
    <property type="entry name" value="CheY-like_superfamily"/>
</dbReference>
<dbReference type="Proteomes" id="UP000633278">
    <property type="component" value="Unassembled WGS sequence"/>
</dbReference>
<dbReference type="CDD" id="cd17535">
    <property type="entry name" value="REC_NarL-like"/>
    <property type="match status" value="1"/>
</dbReference>
<dbReference type="PANTHER" id="PTHR45526">
    <property type="entry name" value="TRANSCRIPTIONAL REGULATORY PROTEIN DPIA"/>
    <property type="match status" value="1"/>
</dbReference>
<accession>A0A917I1K8</accession>
<protein>
    <recommendedName>
        <fullName evidence="2">Response regulatory domain-containing protein</fullName>
    </recommendedName>
</protein>
<dbReference type="EMBL" id="BMJW01000003">
    <property type="protein sequence ID" value="GGH03712.1"/>
    <property type="molecule type" value="Genomic_DNA"/>
</dbReference>
<dbReference type="RefSeq" id="WP_188599538.1">
    <property type="nucleotide sequence ID" value="NZ_BMJW01000003.1"/>
</dbReference>
<dbReference type="InterPro" id="IPR001789">
    <property type="entry name" value="Sig_transdc_resp-reg_receiver"/>
</dbReference>
<reference evidence="3" key="1">
    <citation type="journal article" date="2014" name="Int. J. Syst. Evol. Microbiol.">
        <title>Complete genome sequence of Corynebacterium casei LMG S-19264T (=DSM 44701T), isolated from a smear-ripened cheese.</title>
        <authorList>
            <consortium name="US DOE Joint Genome Institute (JGI-PGF)"/>
            <person name="Walter F."/>
            <person name="Albersmeier A."/>
            <person name="Kalinowski J."/>
            <person name="Ruckert C."/>
        </authorList>
    </citation>
    <scope>NUCLEOTIDE SEQUENCE</scope>
    <source>
        <strain evidence="3">CGMCC 1.15763</strain>
    </source>
</reference>
<evidence type="ECO:0000256" key="1">
    <source>
        <dbReference type="PROSITE-ProRule" id="PRU00169"/>
    </source>
</evidence>
<evidence type="ECO:0000313" key="3">
    <source>
        <dbReference type="EMBL" id="GGH03712.1"/>
    </source>
</evidence>
<dbReference type="GO" id="GO:0000156">
    <property type="term" value="F:phosphorelay response regulator activity"/>
    <property type="evidence" value="ECO:0007669"/>
    <property type="project" value="TreeGrafter"/>
</dbReference>
<organism evidence="3 4">
    <name type="scientific">Polaribacter pacificus</name>
    <dbReference type="NCBI Taxonomy" id="1775173"/>
    <lineage>
        <taxon>Bacteria</taxon>
        <taxon>Pseudomonadati</taxon>
        <taxon>Bacteroidota</taxon>
        <taxon>Flavobacteriia</taxon>
        <taxon>Flavobacteriales</taxon>
        <taxon>Flavobacteriaceae</taxon>
    </lineage>
</organism>
<dbReference type="Pfam" id="PF00072">
    <property type="entry name" value="Response_reg"/>
    <property type="match status" value="1"/>
</dbReference>
<proteinExistence type="predicted"/>
<dbReference type="SMART" id="SM00448">
    <property type="entry name" value="REC"/>
    <property type="match status" value="1"/>
</dbReference>
<gene>
    <name evidence="3" type="ORF">GCM10011416_23420</name>
</gene>
<dbReference type="AlphaFoldDB" id="A0A917I1K8"/>
<feature type="modified residue" description="4-aspartylphosphate" evidence="1">
    <location>
        <position position="69"/>
    </location>
</feature>
<reference evidence="3" key="2">
    <citation type="submission" date="2020-09" db="EMBL/GenBank/DDBJ databases">
        <authorList>
            <person name="Sun Q."/>
            <person name="Zhou Y."/>
        </authorList>
    </citation>
    <scope>NUCLEOTIDE SEQUENCE</scope>
    <source>
        <strain evidence="3">CGMCC 1.15763</strain>
    </source>
</reference>
<sequence length="140" mass="16022">MQTNNNNNNNNNNNIISNLLIVEDDSRIREKLFSRIKKIPSVSTIHLASTLKEATDVIEKVYSEIIVLDLNLPDGNGIQLLRWIREKNINSRILIFSINKELKNLCLKNGACAFFDKSRDFDLLMKTIENFELNSALSPC</sequence>
<comment type="caution">
    <text evidence="3">The sequence shown here is derived from an EMBL/GenBank/DDBJ whole genome shotgun (WGS) entry which is preliminary data.</text>
</comment>
<dbReference type="Gene3D" id="3.40.50.2300">
    <property type="match status" value="1"/>
</dbReference>
<dbReference type="SUPFAM" id="SSF52172">
    <property type="entry name" value="CheY-like"/>
    <property type="match status" value="1"/>
</dbReference>
<dbReference type="InterPro" id="IPR051271">
    <property type="entry name" value="2C-system_Tx_regulators"/>
</dbReference>
<name>A0A917I1K8_9FLAO</name>
<dbReference type="PANTHER" id="PTHR45526:SF1">
    <property type="entry name" value="TRANSCRIPTIONAL REGULATORY PROTEIN DCUR-RELATED"/>
    <property type="match status" value="1"/>
</dbReference>
<evidence type="ECO:0000259" key="2">
    <source>
        <dbReference type="PROSITE" id="PS50110"/>
    </source>
</evidence>
<evidence type="ECO:0000313" key="4">
    <source>
        <dbReference type="Proteomes" id="UP000633278"/>
    </source>
</evidence>
<keyword evidence="4" id="KW-1185">Reference proteome</keyword>
<feature type="domain" description="Response regulatory" evidence="2">
    <location>
        <begin position="18"/>
        <end position="132"/>
    </location>
</feature>
<dbReference type="InterPro" id="IPR058245">
    <property type="entry name" value="NreC/VraR/RcsB-like_REC"/>
</dbReference>
<dbReference type="PROSITE" id="PS50110">
    <property type="entry name" value="RESPONSE_REGULATORY"/>
    <property type="match status" value="1"/>
</dbReference>
<keyword evidence="1" id="KW-0597">Phosphoprotein</keyword>